<evidence type="ECO:0000256" key="5">
    <source>
        <dbReference type="ARBA" id="ARBA00022741"/>
    </source>
</evidence>
<dbReference type="SUPFAM" id="SSF55874">
    <property type="entry name" value="ATPase domain of HSP90 chaperone/DNA topoisomerase II/histidine kinase"/>
    <property type="match status" value="1"/>
</dbReference>
<feature type="transmembrane region" description="Helical" evidence="12">
    <location>
        <begin position="788"/>
        <end position="808"/>
    </location>
</feature>
<evidence type="ECO:0000256" key="13">
    <source>
        <dbReference type="SAM" id="SignalP"/>
    </source>
</evidence>
<dbReference type="Pfam" id="PF02518">
    <property type="entry name" value="HATPase_c"/>
    <property type="match status" value="1"/>
</dbReference>
<dbReference type="SUPFAM" id="SSF52172">
    <property type="entry name" value="CheY-like"/>
    <property type="match status" value="1"/>
</dbReference>
<keyword evidence="7" id="KW-0067">ATP-binding</keyword>
<evidence type="ECO:0000256" key="4">
    <source>
        <dbReference type="ARBA" id="ARBA00022679"/>
    </source>
</evidence>
<keyword evidence="8" id="KW-0902">Two-component regulatory system</keyword>
<dbReference type="EMBL" id="WQLA01000003">
    <property type="protein sequence ID" value="MVN91289.1"/>
    <property type="molecule type" value="Genomic_DNA"/>
</dbReference>
<keyword evidence="12" id="KW-0472">Membrane</keyword>
<evidence type="ECO:0000256" key="1">
    <source>
        <dbReference type="ARBA" id="ARBA00000085"/>
    </source>
</evidence>
<dbReference type="InterPro" id="IPR003594">
    <property type="entry name" value="HATPase_dom"/>
</dbReference>
<dbReference type="GO" id="GO:0005524">
    <property type="term" value="F:ATP binding"/>
    <property type="evidence" value="ECO:0007669"/>
    <property type="project" value="UniProtKB-KW"/>
</dbReference>
<keyword evidence="18" id="KW-1185">Reference proteome</keyword>
<dbReference type="Gene3D" id="1.10.10.60">
    <property type="entry name" value="Homeodomain-like"/>
    <property type="match status" value="1"/>
</dbReference>
<dbReference type="Pfam" id="PF00512">
    <property type="entry name" value="HisKA"/>
    <property type="match status" value="1"/>
</dbReference>
<dbReference type="InterPro" id="IPR011123">
    <property type="entry name" value="Y_Y_Y"/>
</dbReference>
<evidence type="ECO:0000313" key="18">
    <source>
        <dbReference type="Proteomes" id="UP000434850"/>
    </source>
</evidence>
<proteinExistence type="predicted"/>
<organism evidence="17 18">
    <name type="scientific">Mucilaginibacter aquatilis</name>
    <dbReference type="NCBI Taxonomy" id="1517760"/>
    <lineage>
        <taxon>Bacteria</taxon>
        <taxon>Pseudomonadati</taxon>
        <taxon>Bacteroidota</taxon>
        <taxon>Sphingobacteriia</taxon>
        <taxon>Sphingobacteriales</taxon>
        <taxon>Sphingobacteriaceae</taxon>
        <taxon>Mucilaginibacter</taxon>
    </lineage>
</organism>
<evidence type="ECO:0000259" key="16">
    <source>
        <dbReference type="PROSITE" id="PS50110"/>
    </source>
</evidence>
<feature type="chain" id="PRO_5026096003" description="histidine kinase" evidence="13">
    <location>
        <begin position="22"/>
        <end position="1378"/>
    </location>
</feature>
<dbReference type="PROSITE" id="PS50110">
    <property type="entry name" value="RESPONSE_REGULATORY"/>
    <property type="match status" value="1"/>
</dbReference>
<keyword evidence="10" id="KW-0804">Transcription</keyword>
<feature type="domain" description="Response regulatory" evidence="16">
    <location>
        <begin position="1110"/>
        <end position="1225"/>
    </location>
</feature>
<sequence>MRIAKVFSLLLLFTFLHDVKAQVWVNQQHGAFDPHNFSLRTYTTHDGLPSKSTTAALRDRNGLMWIGTENGLCKFDGYAFKAYVNIPGDSTSITSNYINALVEDKAGRIWVGTMDGLNIFDPTTEKFTRFFHKSNHTNSLSNNKIWSLLCDRVGQVWVGTDNGFNRFINADKGFDVYLPNQRDKFALKGKSINSIIEDKFGDLWLGSWSSGLAKFDKKLHKFINYEQPHLSGQKNPNDVWNLCYGVDGQICVATYWKGLFAFNPSTEKFTSIKCPDGANTSVFTVVQKNSNTLLVGGNAGFYWVDTRTNSWQKVPDLINNASGEVYDDKHGIIWLCSINGLTQIDYKEYKFGWLPLNLKPREVKSMLIDGRKIWLSTNNGLFKFDFINGTKQAFYHDKASSSLSSNELSKLYKDASGNLWIATENGFDRYDERSNSFQHHFHHSALSSLYNEDVFRDILEIKPGVFMLATDAGLKIFDSNNNTFEHYYSEDKKPGSINNNHLYSLLKDADGIIWIGTYGSGLNRFNTVTKRFTAYTFNDKVTGSLSNNIVRSIFLDSRKNLWVCTSDGLNKFNRQTNSFKSYSKKDGFSSNVFINIVEDNQNNLWVNTETGVSKFNPDNLQVKNFDESDGVYANSVIAKSQTGDIYLAGTNGIVHIDPMRIKHNSEEAPVYFTDFQIFNKSIVPGGNSPLKVGIGAASNIALKHRQNMFSITFVALNYTHSERNSYAYKLEGFDRKWNYVGNQRKATYTNLNPGKYIFKVIAANNDGVWNKEGRTISITILPPWYQTWWAYLLYCLGIGVIIYGYIVYRDKQAKLKYEVKVAHLQSESEKELNEKKLSFFTNISHEFRTPLTLIINPVKELLYKDDKNVDTTNLNTVYRNARRLLSLVDQLLLFRKADAEIDNLKIVKLNLVLLSKEVYLCFTHQARVKSISYNFNSASEHLTIYADREKIEIALFNLLSNAFKFTPDGGIITFEVSDNDENALIRVQDSGCGISPSIGDKLFNKFYQDTGSGASLKGGFGIGLFLVKSFINAMRGKINYESVEGEGTTFNIELPKGLEYALSTNIQDDGDTESVLLKELIEDEITANAVVDLANDEVLFDDPLTSETKTLLIIDDNHDVREYLKQVFKLEFTIYEASNGEHGFEMINEYLPDIVISDVMMQGMSGIELCNLVKENEATSHIPVILLTASSSPEIKLKGLEGGADDYISKPFDKEILKARVAGILKSKNNLQKYFYNEVTLNANDLKISSEYKDFLNSCIRIVERHITDPDFNIQVLAAEIGMSRSKLYNKIKSISGQSSNSFIRFIRLRKAAEIFINSDHTILQTSYMVGIRDPRYFREQFCKQFNMNPSQYIKKFRKPFSNNLHLSPAMMKAYKGK</sequence>
<accession>A0A6I4ICX0</accession>
<dbReference type="InterPro" id="IPR003661">
    <property type="entry name" value="HisK_dim/P_dom"/>
</dbReference>
<evidence type="ECO:0000256" key="3">
    <source>
        <dbReference type="ARBA" id="ARBA00022553"/>
    </source>
</evidence>
<evidence type="ECO:0000256" key="6">
    <source>
        <dbReference type="ARBA" id="ARBA00022777"/>
    </source>
</evidence>
<dbReference type="InterPro" id="IPR005467">
    <property type="entry name" value="His_kinase_dom"/>
</dbReference>
<keyword evidence="13" id="KW-0732">Signal</keyword>
<dbReference type="RefSeq" id="WP_157541477.1">
    <property type="nucleotide sequence ID" value="NZ_WQLA01000003.1"/>
</dbReference>
<keyword evidence="4" id="KW-0808">Transferase</keyword>
<protein>
    <recommendedName>
        <fullName evidence="2">histidine kinase</fullName>
        <ecNumber evidence="2">2.7.13.3</ecNumber>
    </recommendedName>
</protein>
<evidence type="ECO:0000256" key="11">
    <source>
        <dbReference type="PROSITE-ProRule" id="PRU00169"/>
    </source>
</evidence>
<dbReference type="InterPro" id="IPR015943">
    <property type="entry name" value="WD40/YVTN_repeat-like_dom_sf"/>
</dbReference>
<dbReference type="Gene3D" id="3.40.50.2300">
    <property type="match status" value="1"/>
</dbReference>
<dbReference type="PROSITE" id="PS50109">
    <property type="entry name" value="HIS_KIN"/>
    <property type="match status" value="1"/>
</dbReference>
<comment type="catalytic activity">
    <reaction evidence="1">
        <text>ATP + protein L-histidine = ADP + protein N-phospho-L-histidine.</text>
        <dbReference type="EC" id="2.7.13.3"/>
    </reaction>
</comment>
<dbReference type="OrthoDB" id="9809670at2"/>
<dbReference type="GO" id="GO:0003700">
    <property type="term" value="F:DNA-binding transcription factor activity"/>
    <property type="evidence" value="ECO:0007669"/>
    <property type="project" value="InterPro"/>
</dbReference>
<dbReference type="Pfam" id="PF00072">
    <property type="entry name" value="Response_reg"/>
    <property type="match status" value="1"/>
</dbReference>
<dbReference type="SMART" id="SM00388">
    <property type="entry name" value="HisKA"/>
    <property type="match status" value="1"/>
</dbReference>
<dbReference type="InterPro" id="IPR001789">
    <property type="entry name" value="Sig_transdc_resp-reg_receiver"/>
</dbReference>
<dbReference type="Gene3D" id="1.10.287.130">
    <property type="match status" value="1"/>
</dbReference>
<keyword evidence="12" id="KW-1133">Transmembrane helix</keyword>
<dbReference type="InterPro" id="IPR018060">
    <property type="entry name" value="HTH_AraC"/>
</dbReference>
<name>A0A6I4ICX0_9SPHI</name>
<dbReference type="InterPro" id="IPR036097">
    <property type="entry name" value="HisK_dim/P_sf"/>
</dbReference>
<reference evidence="17 18" key="1">
    <citation type="submission" date="2019-12" db="EMBL/GenBank/DDBJ databases">
        <title>Mucilaginibacter sp. HME9299 genome sequencing and assembly.</title>
        <authorList>
            <person name="Kang H."/>
            <person name="Kim H."/>
            <person name="Joh K."/>
        </authorList>
    </citation>
    <scope>NUCLEOTIDE SEQUENCE [LARGE SCALE GENOMIC DNA]</scope>
    <source>
        <strain evidence="17 18">HME9299</strain>
    </source>
</reference>
<dbReference type="InterPro" id="IPR004358">
    <property type="entry name" value="Sig_transdc_His_kin-like_C"/>
</dbReference>
<feature type="domain" description="HTH araC/xylS-type" evidence="14">
    <location>
        <begin position="1257"/>
        <end position="1356"/>
    </location>
</feature>
<keyword evidence="3 11" id="KW-0597">Phosphoprotein</keyword>
<feature type="modified residue" description="4-aspartylphosphate" evidence="11">
    <location>
        <position position="1158"/>
    </location>
</feature>
<keyword evidence="5" id="KW-0547">Nucleotide-binding</keyword>
<evidence type="ECO:0000313" key="17">
    <source>
        <dbReference type="EMBL" id="MVN91289.1"/>
    </source>
</evidence>
<dbReference type="Gene3D" id="2.60.40.10">
    <property type="entry name" value="Immunoglobulins"/>
    <property type="match status" value="1"/>
</dbReference>
<dbReference type="FunFam" id="2.60.40.10:FF:000791">
    <property type="entry name" value="Two-component system sensor histidine kinase/response regulator"/>
    <property type="match status" value="1"/>
</dbReference>
<dbReference type="PRINTS" id="PR00344">
    <property type="entry name" value="BCTRLSENSOR"/>
</dbReference>
<dbReference type="PANTHER" id="PTHR43547">
    <property type="entry name" value="TWO-COMPONENT HISTIDINE KINASE"/>
    <property type="match status" value="1"/>
</dbReference>
<evidence type="ECO:0000259" key="14">
    <source>
        <dbReference type="PROSITE" id="PS01124"/>
    </source>
</evidence>
<evidence type="ECO:0000256" key="10">
    <source>
        <dbReference type="ARBA" id="ARBA00023163"/>
    </source>
</evidence>
<dbReference type="PROSITE" id="PS01124">
    <property type="entry name" value="HTH_ARAC_FAMILY_2"/>
    <property type="match status" value="1"/>
</dbReference>
<dbReference type="GO" id="GO:0000155">
    <property type="term" value="F:phosphorelay sensor kinase activity"/>
    <property type="evidence" value="ECO:0007669"/>
    <property type="project" value="InterPro"/>
</dbReference>
<keyword evidence="12" id="KW-0812">Transmembrane</keyword>
<dbReference type="FunFam" id="3.30.565.10:FF:000037">
    <property type="entry name" value="Hybrid sensor histidine kinase/response regulator"/>
    <property type="match status" value="1"/>
</dbReference>
<feature type="signal peptide" evidence="13">
    <location>
        <begin position="1"/>
        <end position="21"/>
    </location>
</feature>
<dbReference type="InterPro" id="IPR009057">
    <property type="entry name" value="Homeodomain-like_sf"/>
</dbReference>
<dbReference type="Pfam" id="PF07494">
    <property type="entry name" value="Reg_prop"/>
    <property type="match status" value="7"/>
</dbReference>
<dbReference type="CDD" id="cd00082">
    <property type="entry name" value="HisKA"/>
    <property type="match status" value="1"/>
</dbReference>
<dbReference type="Proteomes" id="UP000434850">
    <property type="component" value="Unassembled WGS sequence"/>
</dbReference>
<gene>
    <name evidence="17" type="ORF">GO816_09170</name>
</gene>
<evidence type="ECO:0000259" key="15">
    <source>
        <dbReference type="PROSITE" id="PS50109"/>
    </source>
</evidence>
<dbReference type="InterPro" id="IPR013783">
    <property type="entry name" value="Ig-like_fold"/>
</dbReference>
<evidence type="ECO:0000256" key="12">
    <source>
        <dbReference type="SAM" id="Phobius"/>
    </source>
</evidence>
<dbReference type="PANTHER" id="PTHR43547:SF2">
    <property type="entry name" value="HYBRID SIGNAL TRANSDUCTION HISTIDINE KINASE C"/>
    <property type="match status" value="1"/>
</dbReference>
<dbReference type="Pfam" id="PF07495">
    <property type="entry name" value="Y_Y_Y"/>
    <property type="match status" value="1"/>
</dbReference>
<dbReference type="SMART" id="SM00342">
    <property type="entry name" value="HTH_ARAC"/>
    <property type="match status" value="1"/>
</dbReference>
<dbReference type="Gene3D" id="2.130.10.10">
    <property type="entry name" value="YVTN repeat-like/Quinoprotein amine dehydrogenase"/>
    <property type="match status" value="4"/>
</dbReference>
<dbReference type="SMART" id="SM00448">
    <property type="entry name" value="REC"/>
    <property type="match status" value="1"/>
</dbReference>
<dbReference type="InterPro" id="IPR011006">
    <property type="entry name" value="CheY-like_superfamily"/>
</dbReference>
<feature type="domain" description="Histidine kinase" evidence="15">
    <location>
        <begin position="842"/>
        <end position="1058"/>
    </location>
</feature>
<dbReference type="InterPro" id="IPR036890">
    <property type="entry name" value="HATPase_C_sf"/>
</dbReference>
<dbReference type="SUPFAM" id="SSF63829">
    <property type="entry name" value="Calcium-dependent phosphotriesterase"/>
    <property type="match status" value="3"/>
</dbReference>
<dbReference type="EC" id="2.7.13.3" evidence="2"/>
<evidence type="ECO:0000256" key="8">
    <source>
        <dbReference type="ARBA" id="ARBA00023012"/>
    </source>
</evidence>
<dbReference type="GO" id="GO:0043565">
    <property type="term" value="F:sequence-specific DNA binding"/>
    <property type="evidence" value="ECO:0007669"/>
    <property type="project" value="InterPro"/>
</dbReference>
<dbReference type="SUPFAM" id="SSF47384">
    <property type="entry name" value="Homodimeric domain of signal transducing histidine kinase"/>
    <property type="match status" value="1"/>
</dbReference>
<comment type="caution">
    <text evidence="17">The sequence shown here is derived from an EMBL/GenBank/DDBJ whole genome shotgun (WGS) entry which is preliminary data.</text>
</comment>
<keyword evidence="6" id="KW-0418">Kinase</keyword>
<dbReference type="Gene3D" id="3.30.565.10">
    <property type="entry name" value="Histidine kinase-like ATPase, C-terminal domain"/>
    <property type="match status" value="1"/>
</dbReference>
<keyword evidence="9" id="KW-0805">Transcription regulation</keyword>
<evidence type="ECO:0000256" key="9">
    <source>
        <dbReference type="ARBA" id="ARBA00023015"/>
    </source>
</evidence>
<dbReference type="Pfam" id="PF12833">
    <property type="entry name" value="HTH_18"/>
    <property type="match status" value="1"/>
</dbReference>
<evidence type="ECO:0000256" key="2">
    <source>
        <dbReference type="ARBA" id="ARBA00012438"/>
    </source>
</evidence>
<evidence type="ECO:0000256" key="7">
    <source>
        <dbReference type="ARBA" id="ARBA00022840"/>
    </source>
</evidence>
<dbReference type="SUPFAM" id="SSF46689">
    <property type="entry name" value="Homeodomain-like"/>
    <property type="match status" value="1"/>
</dbReference>
<dbReference type="InterPro" id="IPR011110">
    <property type="entry name" value="Reg_prop"/>
</dbReference>
<dbReference type="SMART" id="SM00387">
    <property type="entry name" value="HATPase_c"/>
    <property type="match status" value="1"/>
</dbReference>